<feature type="transmembrane region" description="Helical" evidence="1">
    <location>
        <begin position="6"/>
        <end position="22"/>
    </location>
</feature>
<feature type="transmembrane region" description="Helical" evidence="1">
    <location>
        <begin position="34"/>
        <end position="52"/>
    </location>
</feature>
<dbReference type="AlphaFoldDB" id="A0A238U7F9"/>
<dbReference type="Proteomes" id="UP000215214">
    <property type="component" value="Chromosome TJEJU"/>
</dbReference>
<accession>A0A238U7F9</accession>
<keyword evidence="1" id="KW-0812">Transmembrane</keyword>
<protein>
    <recommendedName>
        <fullName evidence="4">Transmembrane protein</fullName>
    </recommendedName>
</protein>
<evidence type="ECO:0000256" key="1">
    <source>
        <dbReference type="SAM" id="Phobius"/>
    </source>
</evidence>
<feature type="transmembrane region" description="Helical" evidence="1">
    <location>
        <begin position="58"/>
        <end position="78"/>
    </location>
</feature>
<reference evidence="2 3" key="1">
    <citation type="submission" date="2017-07" db="EMBL/GenBank/DDBJ databases">
        <authorList>
            <person name="Sun Z.S."/>
            <person name="Albrecht U."/>
            <person name="Echele G."/>
            <person name="Lee C.C."/>
        </authorList>
    </citation>
    <scope>NUCLEOTIDE SEQUENCE [LARGE SCALE GENOMIC DNA]</scope>
    <source>
        <strain evidence="3">type strain: KCTC 22618</strain>
    </source>
</reference>
<evidence type="ECO:0000313" key="2">
    <source>
        <dbReference type="EMBL" id="SNR14320.1"/>
    </source>
</evidence>
<keyword evidence="1" id="KW-1133">Transmembrane helix</keyword>
<dbReference type="EMBL" id="LT899436">
    <property type="protein sequence ID" value="SNR14320.1"/>
    <property type="molecule type" value="Genomic_DNA"/>
</dbReference>
<evidence type="ECO:0000313" key="3">
    <source>
        <dbReference type="Proteomes" id="UP000215214"/>
    </source>
</evidence>
<dbReference type="KEGG" id="tje:TJEJU_0538"/>
<keyword evidence="1" id="KW-0472">Membrane</keyword>
<sequence>MYFSRLFFVLLTLLFFVFLTSFRLRKKDKTKATILFFLGVYGFIFLFFYFRFVRIGYLGFLFSMVIIPVMVILTGVYYKEKDKKVSRFLYRLATFIIVAYIVGLGLCLSLLI</sequence>
<evidence type="ECO:0008006" key="4">
    <source>
        <dbReference type="Google" id="ProtNLM"/>
    </source>
</evidence>
<name>A0A238U7F9_9FLAO</name>
<organism evidence="2 3">
    <name type="scientific">Tenacibaculum jejuense</name>
    <dbReference type="NCBI Taxonomy" id="584609"/>
    <lineage>
        <taxon>Bacteria</taxon>
        <taxon>Pseudomonadati</taxon>
        <taxon>Bacteroidota</taxon>
        <taxon>Flavobacteriia</taxon>
        <taxon>Flavobacteriales</taxon>
        <taxon>Flavobacteriaceae</taxon>
        <taxon>Tenacibaculum</taxon>
    </lineage>
</organism>
<gene>
    <name evidence="2" type="ORF">TJEJU_0538</name>
</gene>
<proteinExistence type="predicted"/>
<feature type="transmembrane region" description="Helical" evidence="1">
    <location>
        <begin position="90"/>
        <end position="111"/>
    </location>
</feature>
<keyword evidence="3" id="KW-1185">Reference proteome</keyword>